<protein>
    <submittedName>
        <fullName evidence="1">Uncharacterized protein</fullName>
    </submittedName>
</protein>
<dbReference type="EMBL" id="JOKM01000018">
    <property type="protein sequence ID" value="KGB25380.1"/>
    <property type="molecule type" value="Genomic_DNA"/>
</dbReference>
<proteinExistence type="predicted"/>
<dbReference type="PATRIC" id="fig|104102.7.peg.573"/>
<organism evidence="1 2">
    <name type="scientific">Acetobacter tropicalis</name>
    <dbReference type="NCBI Taxonomy" id="104102"/>
    <lineage>
        <taxon>Bacteria</taxon>
        <taxon>Pseudomonadati</taxon>
        <taxon>Pseudomonadota</taxon>
        <taxon>Alphaproteobacteria</taxon>
        <taxon>Acetobacterales</taxon>
        <taxon>Acetobacteraceae</taxon>
        <taxon>Acetobacter</taxon>
    </lineage>
</organism>
<dbReference type="Proteomes" id="UP000029448">
    <property type="component" value="Unassembled WGS sequence"/>
</dbReference>
<sequence>MVPPFCLISALPKKQALNGYDPVVWGRKITLRQSMGSG</sequence>
<evidence type="ECO:0000313" key="1">
    <source>
        <dbReference type="EMBL" id="KGB25380.1"/>
    </source>
</evidence>
<dbReference type="STRING" id="104102.AtDm6_0575"/>
<accession>A0A094YTP1</accession>
<gene>
    <name evidence="1" type="ORF">AtDm6_0575</name>
</gene>
<comment type="caution">
    <text evidence="1">The sequence shown here is derived from an EMBL/GenBank/DDBJ whole genome shotgun (WGS) entry which is preliminary data.</text>
</comment>
<keyword evidence="2" id="KW-1185">Reference proteome</keyword>
<reference evidence="1 2" key="1">
    <citation type="submission" date="2014-06" db="EMBL/GenBank/DDBJ databases">
        <title>Functional and comparative genomic analyses of the Drosophila gut microbiota identify candidate symbiosis factors.</title>
        <authorList>
            <person name="Newell P.D."/>
            <person name="Chaston J.M."/>
            <person name="Douglas A.E."/>
        </authorList>
    </citation>
    <scope>NUCLEOTIDE SEQUENCE [LARGE SCALE GENOMIC DNA]</scope>
    <source>
        <strain evidence="1 2">DmCS_006</strain>
    </source>
</reference>
<name>A0A094YTP1_9PROT</name>
<dbReference type="AlphaFoldDB" id="A0A094YTP1"/>
<evidence type="ECO:0000313" key="2">
    <source>
        <dbReference type="Proteomes" id="UP000029448"/>
    </source>
</evidence>